<proteinExistence type="inferred from homology"/>
<keyword evidence="2 8" id="KW-0813">Transport</keyword>
<evidence type="ECO:0000313" key="12">
    <source>
        <dbReference type="Proteomes" id="UP000030763"/>
    </source>
</evidence>
<dbReference type="GeneID" id="25334054"/>
<dbReference type="InterPro" id="IPR010241">
    <property type="entry name" value="Fd_pln"/>
</dbReference>
<evidence type="ECO:0000256" key="2">
    <source>
        <dbReference type="ARBA" id="ARBA00022448"/>
    </source>
</evidence>
<dbReference type="OrthoDB" id="1885901at2759"/>
<evidence type="ECO:0000259" key="10">
    <source>
        <dbReference type="PROSITE" id="PS51085"/>
    </source>
</evidence>
<evidence type="ECO:0000256" key="8">
    <source>
        <dbReference type="RuleBase" id="RU364001"/>
    </source>
</evidence>
<dbReference type="PANTHER" id="PTHR43112">
    <property type="entry name" value="FERREDOXIN"/>
    <property type="match status" value="1"/>
</dbReference>
<evidence type="ECO:0000256" key="7">
    <source>
        <dbReference type="ARBA" id="ARBA00023014"/>
    </source>
</evidence>
<keyword evidence="12" id="KW-1185">Reference proteome</keyword>
<evidence type="ECO:0000256" key="9">
    <source>
        <dbReference type="SAM" id="SignalP"/>
    </source>
</evidence>
<dbReference type="Pfam" id="PF00111">
    <property type="entry name" value="Fer2"/>
    <property type="match status" value="1"/>
</dbReference>
<comment type="cofactor">
    <cofactor evidence="8">
        <name>[2Fe-2S] cluster</name>
        <dbReference type="ChEBI" id="CHEBI:190135"/>
    </cofactor>
    <text evidence="8">Binds 1 [2Fe-2S] cluster.</text>
</comment>
<sequence>MFKALSRVVQLRLLLLLLCGCSCWRQIACTSLQQRGVVITYTGAVQQQQQQQQPQGQWQQLEYAVRLPFAFASVPGKGSSFLLQRQGPLSNTSSPQQRRQQQQFLLLLQQQQQQQSIAASTRLLYQIRLQSPEGEEKVFECAENEYILDAAEAAGIELPYSCRGGSCSTCAGKLLKGSIDGSEQSYLEPEQQQQGYVLLCTAYPKSDCTILTHQEDALH</sequence>
<organism evidence="11 12">
    <name type="scientific">Eimeria maxima</name>
    <name type="common">Coccidian parasite</name>
    <dbReference type="NCBI Taxonomy" id="5804"/>
    <lineage>
        <taxon>Eukaryota</taxon>
        <taxon>Sar</taxon>
        <taxon>Alveolata</taxon>
        <taxon>Apicomplexa</taxon>
        <taxon>Conoidasida</taxon>
        <taxon>Coccidia</taxon>
        <taxon>Eucoccidiorida</taxon>
        <taxon>Eimeriorina</taxon>
        <taxon>Eimeriidae</taxon>
        <taxon>Eimeria</taxon>
    </lineage>
</organism>
<dbReference type="SUPFAM" id="SSF54292">
    <property type="entry name" value="2Fe-2S ferredoxin-like"/>
    <property type="match status" value="1"/>
</dbReference>
<keyword evidence="9" id="KW-0732">Signal</keyword>
<dbReference type="Gene3D" id="3.10.20.30">
    <property type="match status" value="1"/>
</dbReference>
<keyword evidence="5 8" id="KW-0249">Electron transport</keyword>
<dbReference type="AlphaFoldDB" id="U6M665"/>
<dbReference type="GO" id="GO:0046872">
    <property type="term" value="F:metal ion binding"/>
    <property type="evidence" value="ECO:0007669"/>
    <property type="project" value="UniProtKB-KW"/>
</dbReference>
<comment type="function">
    <text evidence="8">Ferredoxins are iron-sulfur proteins that transfer electrons in a wide variety of metabolic reactions.</text>
</comment>
<keyword evidence="3 8" id="KW-0001">2Fe-2S</keyword>
<comment type="similarity">
    <text evidence="1 8">Belongs to the 2Fe2S plant-type ferredoxin family.</text>
</comment>
<feature type="chain" id="PRO_5004673305" description="Ferredoxin" evidence="9">
    <location>
        <begin position="30"/>
        <end position="219"/>
    </location>
</feature>
<dbReference type="PROSITE" id="PS51085">
    <property type="entry name" value="2FE2S_FER_2"/>
    <property type="match status" value="1"/>
</dbReference>
<dbReference type="VEuPathDB" id="ToxoDB:EMWEY_00000680"/>
<protein>
    <recommendedName>
        <fullName evidence="8">Ferredoxin</fullName>
    </recommendedName>
</protein>
<dbReference type="InterPro" id="IPR036010">
    <property type="entry name" value="2Fe-2S_ferredoxin-like_sf"/>
</dbReference>
<accession>U6M665</accession>
<reference evidence="11" key="1">
    <citation type="submission" date="2013-10" db="EMBL/GenBank/DDBJ databases">
        <title>Genomic analysis of the causative agents of coccidiosis in chickens.</title>
        <authorList>
            <person name="Reid A.J."/>
            <person name="Blake D."/>
            <person name="Billington K."/>
            <person name="Browne H."/>
            <person name="Dunn M."/>
            <person name="Hung S."/>
            <person name="Kawahara F."/>
            <person name="Miranda-Saavedra D."/>
            <person name="Mourier T."/>
            <person name="Nagra H."/>
            <person name="Otto T.D."/>
            <person name="Rawlings N."/>
            <person name="Sanchez A."/>
            <person name="Sanders M."/>
            <person name="Subramaniam C."/>
            <person name="Tay Y."/>
            <person name="Dear P."/>
            <person name="Doerig C."/>
            <person name="Gruber A."/>
            <person name="Parkinson J."/>
            <person name="Shirley M."/>
            <person name="Wan K.L."/>
            <person name="Berriman M."/>
            <person name="Tomley F."/>
            <person name="Pain A."/>
        </authorList>
    </citation>
    <scope>NUCLEOTIDE SEQUENCE [LARGE SCALE GENOMIC DNA]</scope>
    <source>
        <strain evidence="11">Weybridge</strain>
    </source>
</reference>
<gene>
    <name evidence="11" type="ORF">EMWEY_00000680</name>
</gene>
<evidence type="ECO:0000256" key="1">
    <source>
        <dbReference type="ARBA" id="ARBA00007874"/>
    </source>
</evidence>
<keyword evidence="6 8" id="KW-0408">Iron</keyword>
<dbReference type="InterPro" id="IPR001041">
    <property type="entry name" value="2Fe-2S_ferredoxin-type"/>
</dbReference>
<name>U6M665_EIMMA</name>
<evidence type="ECO:0000256" key="4">
    <source>
        <dbReference type="ARBA" id="ARBA00022723"/>
    </source>
</evidence>
<dbReference type="GO" id="GO:0051537">
    <property type="term" value="F:2 iron, 2 sulfur cluster binding"/>
    <property type="evidence" value="ECO:0007669"/>
    <property type="project" value="UniProtKB-KW"/>
</dbReference>
<dbReference type="CDD" id="cd00207">
    <property type="entry name" value="fer2"/>
    <property type="match status" value="1"/>
</dbReference>
<keyword evidence="7 8" id="KW-0411">Iron-sulfur</keyword>
<dbReference type="GO" id="GO:0022900">
    <property type="term" value="P:electron transport chain"/>
    <property type="evidence" value="ECO:0007669"/>
    <property type="project" value="InterPro"/>
</dbReference>
<feature type="domain" description="2Fe-2S ferredoxin-type" evidence="10">
    <location>
        <begin position="125"/>
        <end position="216"/>
    </location>
</feature>
<dbReference type="EMBL" id="HG719229">
    <property type="protein sequence ID" value="CDJ57155.1"/>
    <property type="molecule type" value="Genomic_DNA"/>
</dbReference>
<feature type="signal peptide" evidence="9">
    <location>
        <begin position="1"/>
        <end position="29"/>
    </location>
</feature>
<dbReference type="InterPro" id="IPR012675">
    <property type="entry name" value="Beta-grasp_dom_sf"/>
</dbReference>
<dbReference type="PROSITE" id="PS00197">
    <property type="entry name" value="2FE2S_FER_1"/>
    <property type="match status" value="1"/>
</dbReference>
<evidence type="ECO:0000313" key="11">
    <source>
        <dbReference type="EMBL" id="CDJ57155.1"/>
    </source>
</evidence>
<dbReference type="PANTHER" id="PTHR43112:SF3">
    <property type="entry name" value="FERREDOXIN-2, CHLOROPLASTIC"/>
    <property type="match status" value="1"/>
</dbReference>
<dbReference type="InterPro" id="IPR006058">
    <property type="entry name" value="2Fe2S_fd_BS"/>
</dbReference>
<evidence type="ECO:0000256" key="5">
    <source>
        <dbReference type="ARBA" id="ARBA00022982"/>
    </source>
</evidence>
<dbReference type="NCBIfam" id="TIGR02008">
    <property type="entry name" value="fdx_plant"/>
    <property type="match status" value="1"/>
</dbReference>
<dbReference type="RefSeq" id="XP_013333805.1">
    <property type="nucleotide sequence ID" value="XM_013478351.1"/>
</dbReference>
<evidence type="ECO:0000256" key="3">
    <source>
        <dbReference type="ARBA" id="ARBA00022714"/>
    </source>
</evidence>
<dbReference type="GO" id="GO:0009055">
    <property type="term" value="F:electron transfer activity"/>
    <property type="evidence" value="ECO:0007669"/>
    <property type="project" value="InterPro"/>
</dbReference>
<keyword evidence="4 8" id="KW-0479">Metal-binding</keyword>
<evidence type="ECO:0000256" key="6">
    <source>
        <dbReference type="ARBA" id="ARBA00023004"/>
    </source>
</evidence>
<reference evidence="11" key="2">
    <citation type="submission" date="2013-10" db="EMBL/GenBank/DDBJ databases">
        <authorList>
            <person name="Aslett M."/>
        </authorList>
    </citation>
    <scope>NUCLEOTIDE SEQUENCE [LARGE SCALE GENOMIC DNA]</scope>
    <source>
        <strain evidence="11">Weybridge</strain>
    </source>
</reference>
<dbReference type="Proteomes" id="UP000030763">
    <property type="component" value="Unassembled WGS sequence"/>
</dbReference>